<evidence type="ECO:0000313" key="1">
    <source>
        <dbReference type="EMBL" id="KKO01968.1"/>
    </source>
</evidence>
<accession>A0A0F9VPW2</accession>
<comment type="caution">
    <text evidence="1">The sequence shown here is derived from an EMBL/GenBank/DDBJ whole genome shotgun (WGS) entry which is preliminary data.</text>
</comment>
<gene>
    <name evidence="1" type="ORF">LCGC14_0113230</name>
</gene>
<organism evidence="1">
    <name type="scientific">marine sediment metagenome</name>
    <dbReference type="NCBI Taxonomy" id="412755"/>
    <lineage>
        <taxon>unclassified sequences</taxon>
        <taxon>metagenomes</taxon>
        <taxon>ecological metagenomes</taxon>
    </lineage>
</organism>
<protein>
    <submittedName>
        <fullName evidence="1">Uncharacterized protein</fullName>
    </submittedName>
</protein>
<sequence>MILYHATRKSALDSIMSEGLSPSYYGAIHGTMEYPLPKPCIFLSSLANSENLNSNLFDQGEDEVVVLTIDAAGLDEEQFHCDDSLYSIVDGEHLEFVEDAADLREAVDEFSEAYGLPKQAVRKAFKSLIDGEEDSLYQSVLRGFWREALEIDKVVSYADVISPERILAVTPYAEADRLAKEIVERQRGDLSPEL</sequence>
<dbReference type="EMBL" id="LAZR01000033">
    <property type="protein sequence ID" value="KKO01968.1"/>
    <property type="molecule type" value="Genomic_DNA"/>
</dbReference>
<reference evidence="1" key="1">
    <citation type="journal article" date="2015" name="Nature">
        <title>Complex archaea that bridge the gap between prokaryotes and eukaryotes.</title>
        <authorList>
            <person name="Spang A."/>
            <person name="Saw J.H."/>
            <person name="Jorgensen S.L."/>
            <person name="Zaremba-Niedzwiedzka K."/>
            <person name="Martijn J."/>
            <person name="Lind A.E."/>
            <person name="van Eijk R."/>
            <person name="Schleper C."/>
            <person name="Guy L."/>
            <person name="Ettema T.J."/>
        </authorList>
    </citation>
    <scope>NUCLEOTIDE SEQUENCE</scope>
</reference>
<name>A0A0F9VPW2_9ZZZZ</name>
<dbReference type="AlphaFoldDB" id="A0A0F9VPW2"/>
<proteinExistence type="predicted"/>